<gene>
    <name evidence="8" type="primary">LOC101857503</name>
</gene>
<keyword evidence="2 6" id="KW-0812">Transmembrane</keyword>
<feature type="transmembrane region" description="Helical" evidence="6">
    <location>
        <begin position="111"/>
        <end position="137"/>
    </location>
</feature>
<accession>A0ABM1A5B2</accession>
<feature type="region of interest" description="Disordered" evidence="5">
    <location>
        <begin position="418"/>
        <end position="445"/>
    </location>
</feature>
<evidence type="ECO:0000313" key="8">
    <source>
        <dbReference type="RefSeq" id="XP_012941110.1"/>
    </source>
</evidence>
<evidence type="ECO:0000256" key="6">
    <source>
        <dbReference type="SAM" id="Phobius"/>
    </source>
</evidence>
<dbReference type="PANTHER" id="PTHR19282">
    <property type="entry name" value="TETRASPANIN"/>
    <property type="match status" value="1"/>
</dbReference>
<feature type="transmembrane region" description="Helical" evidence="6">
    <location>
        <begin position="377"/>
        <end position="402"/>
    </location>
</feature>
<feature type="compositionally biased region" description="Low complexity" evidence="5">
    <location>
        <begin position="1"/>
        <end position="21"/>
    </location>
</feature>
<evidence type="ECO:0000256" key="1">
    <source>
        <dbReference type="ARBA" id="ARBA00004141"/>
    </source>
</evidence>
<feature type="region of interest" description="Disordered" evidence="5">
    <location>
        <begin position="69"/>
        <end position="89"/>
    </location>
</feature>
<dbReference type="PANTHER" id="PTHR19282:SF544">
    <property type="entry name" value="TETRASPANIN"/>
    <property type="match status" value="1"/>
</dbReference>
<dbReference type="SUPFAM" id="SSF48652">
    <property type="entry name" value="Tetraspanin"/>
    <property type="match status" value="1"/>
</dbReference>
<evidence type="ECO:0000256" key="4">
    <source>
        <dbReference type="ARBA" id="ARBA00023136"/>
    </source>
</evidence>
<evidence type="ECO:0000256" key="2">
    <source>
        <dbReference type="ARBA" id="ARBA00022692"/>
    </source>
</evidence>
<name>A0ABM1A5B2_APLCA</name>
<dbReference type="InterPro" id="IPR008952">
    <property type="entry name" value="Tetraspanin_EC2_sf"/>
</dbReference>
<dbReference type="RefSeq" id="XP_012941110.1">
    <property type="nucleotide sequence ID" value="XM_013085656.2"/>
</dbReference>
<keyword evidence="7" id="KW-1185">Reference proteome</keyword>
<protein>
    <submittedName>
        <fullName evidence="8">Uncharacterized protein LOC101857503</fullName>
    </submittedName>
</protein>
<evidence type="ECO:0000256" key="5">
    <source>
        <dbReference type="SAM" id="MobiDB-lite"/>
    </source>
</evidence>
<dbReference type="CDD" id="cd03156">
    <property type="entry name" value="uroplakin_I_like_LEL"/>
    <property type="match status" value="1"/>
</dbReference>
<feature type="transmembrane region" description="Helical" evidence="6">
    <location>
        <begin position="213"/>
        <end position="236"/>
    </location>
</feature>
<evidence type="ECO:0000256" key="3">
    <source>
        <dbReference type="ARBA" id="ARBA00022989"/>
    </source>
</evidence>
<organism evidence="7 8">
    <name type="scientific">Aplysia californica</name>
    <name type="common">California sea hare</name>
    <dbReference type="NCBI Taxonomy" id="6500"/>
    <lineage>
        <taxon>Eukaryota</taxon>
        <taxon>Metazoa</taxon>
        <taxon>Spiralia</taxon>
        <taxon>Lophotrochozoa</taxon>
        <taxon>Mollusca</taxon>
        <taxon>Gastropoda</taxon>
        <taxon>Heterobranchia</taxon>
        <taxon>Euthyneura</taxon>
        <taxon>Tectipleura</taxon>
        <taxon>Aplysiida</taxon>
        <taxon>Aplysioidea</taxon>
        <taxon>Aplysiidae</taxon>
        <taxon>Aplysia</taxon>
    </lineage>
</organism>
<dbReference type="Proteomes" id="UP000694888">
    <property type="component" value="Unplaced"/>
</dbReference>
<dbReference type="InterPro" id="IPR018499">
    <property type="entry name" value="Tetraspanin/Peripherin"/>
</dbReference>
<keyword evidence="4 6" id="KW-0472">Membrane</keyword>
<keyword evidence="3 6" id="KW-1133">Transmembrane helix</keyword>
<dbReference type="GeneID" id="101857503"/>
<dbReference type="Gene3D" id="1.10.1450.10">
    <property type="entry name" value="Tetraspanin"/>
    <property type="match status" value="1"/>
</dbReference>
<reference evidence="8" key="1">
    <citation type="submission" date="2025-08" db="UniProtKB">
        <authorList>
            <consortium name="RefSeq"/>
        </authorList>
    </citation>
    <scope>IDENTIFICATION</scope>
</reference>
<feature type="region of interest" description="Disordered" evidence="5">
    <location>
        <begin position="1"/>
        <end position="24"/>
    </location>
</feature>
<feature type="transmembrane region" description="Helical" evidence="6">
    <location>
        <begin position="181"/>
        <end position="206"/>
    </location>
</feature>
<dbReference type="Pfam" id="PF00335">
    <property type="entry name" value="Tetraspanin"/>
    <property type="match status" value="1"/>
</dbReference>
<proteinExistence type="predicted"/>
<feature type="compositionally biased region" description="Basic and acidic residues" evidence="5">
    <location>
        <begin position="69"/>
        <end position="86"/>
    </location>
</feature>
<evidence type="ECO:0000313" key="7">
    <source>
        <dbReference type="Proteomes" id="UP000694888"/>
    </source>
</evidence>
<comment type="subcellular location">
    <subcellularLocation>
        <location evidence="1">Membrane</location>
        <topology evidence="1">Multi-pass membrane protein</topology>
    </subcellularLocation>
</comment>
<sequence length="472" mass="53501">MSVSRTSTSPSPSSLPRATLPHYSVTTGFSQGTFELPRFEEQRHRESLECKLTSRVRLLSAISDRERHYSRYEKEEQKQRGRDKERPRARRRAWYRRSIKATRVLANLRSALTLSMAVSLIGAVCLFTVGCVIRFYLSGILNQGLPDDRGGQIPSVFTSPLGQNICPSYPSFALSMDLSSWSLTMGGLIIIFAFIDIIYSLFGIFAAFRNTELLLATLTVILATSTLCLLILHWLLHTQDTSFHDSVKQSLTTQLQASYDKNVVSSDPFNLLMNTLMLMGSCCGVSGPKDFNMNLTFVFQRSKTANMSFHLPPAVVHLQVPPACCELSGIAHGRRVYHMTFYDVLACARQGLSNPHRLHTQGCYEAVYDYLMKEFHLWIFGLLIFLILWQIAQLVLTLLLILRPRCLLSVRFHRRARPRTPRKENTGSGKSPETKPQRKHTLHSPPRTFQPVAIVSSWVSSDITRVNSTEIW</sequence>